<dbReference type="Proteomes" id="UP000234681">
    <property type="component" value="Chromosome 1"/>
</dbReference>
<dbReference type="AlphaFoldDB" id="A6J8D4"/>
<name>A6J8D4_RAT</name>
<reference evidence="1 2" key="1">
    <citation type="submission" date="2005-09" db="EMBL/GenBank/DDBJ databases">
        <authorList>
            <person name="Mural R.J."/>
            <person name="Li P.W."/>
            <person name="Adams M.D."/>
            <person name="Amanatides P.G."/>
            <person name="Baden-Tillson H."/>
            <person name="Barnstead M."/>
            <person name="Chin S.H."/>
            <person name="Dew I."/>
            <person name="Evans C.A."/>
            <person name="Ferriera S."/>
            <person name="Flanigan M."/>
            <person name="Fosler C."/>
            <person name="Glodek A."/>
            <person name="Gu Z."/>
            <person name="Holt R.A."/>
            <person name="Jennings D."/>
            <person name="Kraft C.L."/>
            <person name="Lu F."/>
            <person name="Nguyen T."/>
            <person name="Nusskern D.R."/>
            <person name="Pfannkoch C.M."/>
            <person name="Sitter C."/>
            <person name="Sutton G.G."/>
            <person name="Venter J.C."/>
            <person name="Wang Z."/>
            <person name="Woodage T."/>
            <person name="Zheng X.H."/>
            <person name="Zhong F."/>
        </authorList>
    </citation>
    <scope>NUCLEOTIDE SEQUENCE [LARGE SCALE GENOMIC DNA]</scope>
    <source>
        <strain>BN</strain>
        <strain evidence="2">Sprague-Dawley</strain>
    </source>
</reference>
<sequence length="195" mass="21172">MRTGRLWRERVERQRGRVARLQLCLQRLRRQRRPRVAAAAGGGRRSLAVGARGCGGWWDARGSRQGLRENQGIARAEEKDPSFSVGFSKGHDDCVSWGGMGLNFTSMASAPPHFSSSNLLHTHLPKTTVFSASKDPPHSLPAVHSSPGEAAPLLPLGGAQIVPVQLVFKALNQKAPLCGPHSPHLYNGCPCMQMQ</sequence>
<organism evidence="1 2">
    <name type="scientific">Rattus norvegicus</name>
    <name type="common">Rat</name>
    <dbReference type="NCBI Taxonomy" id="10116"/>
    <lineage>
        <taxon>Eukaryota</taxon>
        <taxon>Metazoa</taxon>
        <taxon>Chordata</taxon>
        <taxon>Craniata</taxon>
        <taxon>Vertebrata</taxon>
        <taxon>Euteleostomi</taxon>
        <taxon>Mammalia</taxon>
        <taxon>Eutheria</taxon>
        <taxon>Euarchontoglires</taxon>
        <taxon>Glires</taxon>
        <taxon>Rodentia</taxon>
        <taxon>Myomorpha</taxon>
        <taxon>Muroidea</taxon>
        <taxon>Muridae</taxon>
        <taxon>Murinae</taxon>
        <taxon>Rattus</taxon>
    </lineage>
</organism>
<accession>A6J8D4</accession>
<protein>
    <submittedName>
        <fullName evidence="1">Similar to MGC15476 protein (Predicted)</fullName>
    </submittedName>
</protein>
<gene>
    <name evidence="1" type="primary">RGD1563892_predicted</name>
    <name evidence="1" type="ORF">rCG_54494</name>
</gene>
<evidence type="ECO:0000313" key="2">
    <source>
        <dbReference type="Proteomes" id="UP000234681"/>
    </source>
</evidence>
<proteinExistence type="predicted"/>
<evidence type="ECO:0000313" key="1">
    <source>
        <dbReference type="EMBL" id="EDM08300.1"/>
    </source>
</evidence>
<dbReference type="EMBL" id="CH473979">
    <property type="protein sequence ID" value="EDM08300.1"/>
    <property type="molecule type" value="Genomic_DNA"/>
</dbReference>